<feature type="domain" description="Xylanolytic transcriptional activator regulatory" evidence="6">
    <location>
        <begin position="61"/>
        <end position="207"/>
    </location>
</feature>
<evidence type="ECO:0000256" key="4">
    <source>
        <dbReference type="ARBA" id="ARBA00023163"/>
    </source>
</evidence>
<protein>
    <recommendedName>
        <fullName evidence="6">Xylanolytic transcriptional activator regulatory domain-containing protein</fullName>
    </recommendedName>
</protein>
<keyword evidence="2" id="KW-0479">Metal-binding</keyword>
<keyword evidence="5" id="KW-0539">Nucleus</keyword>
<dbReference type="InterPro" id="IPR007219">
    <property type="entry name" value="XnlR_reg_dom"/>
</dbReference>
<dbReference type="GO" id="GO:0003677">
    <property type="term" value="F:DNA binding"/>
    <property type="evidence" value="ECO:0007669"/>
    <property type="project" value="InterPro"/>
</dbReference>
<gene>
    <name evidence="7" type="ORF">LTR09_004759</name>
</gene>
<evidence type="ECO:0000256" key="1">
    <source>
        <dbReference type="ARBA" id="ARBA00004123"/>
    </source>
</evidence>
<comment type="subcellular location">
    <subcellularLocation>
        <location evidence="1">Nucleus</location>
    </subcellularLocation>
</comment>
<dbReference type="GO" id="GO:0006351">
    <property type="term" value="P:DNA-templated transcription"/>
    <property type="evidence" value="ECO:0007669"/>
    <property type="project" value="InterPro"/>
</dbReference>
<dbReference type="EMBL" id="JAWDJX010000012">
    <property type="protein sequence ID" value="KAK3054490.1"/>
    <property type="molecule type" value="Genomic_DNA"/>
</dbReference>
<sequence length="207" mass="22905">MIPWSKPPTALESRMGMSRGDLANRRHPWPSLIAEGDFQTAATDAAVRKGVLQVFGSPEGHYFSSVHLRVTIVSKTRFMERLARFNTSATADFATLCLAMNLAIQQPTLPTANMRSSLYVQLKSIVGVLDALDCHTLESLQSRLLLGCYELGHGMLFAASVTIAACARVARFINLDLLNGQPAQTNFDSVATKERRRVWWALVNLDR</sequence>
<name>A0AAJ0DIF3_9PEZI</name>
<evidence type="ECO:0000313" key="8">
    <source>
        <dbReference type="Proteomes" id="UP001271007"/>
    </source>
</evidence>
<evidence type="ECO:0000313" key="7">
    <source>
        <dbReference type="EMBL" id="KAK3054490.1"/>
    </source>
</evidence>
<organism evidence="7 8">
    <name type="scientific">Extremus antarcticus</name>
    <dbReference type="NCBI Taxonomy" id="702011"/>
    <lineage>
        <taxon>Eukaryota</taxon>
        <taxon>Fungi</taxon>
        <taxon>Dikarya</taxon>
        <taxon>Ascomycota</taxon>
        <taxon>Pezizomycotina</taxon>
        <taxon>Dothideomycetes</taxon>
        <taxon>Dothideomycetidae</taxon>
        <taxon>Mycosphaerellales</taxon>
        <taxon>Extremaceae</taxon>
        <taxon>Extremus</taxon>
    </lineage>
</organism>
<accession>A0AAJ0DIF3</accession>
<evidence type="ECO:0000259" key="6">
    <source>
        <dbReference type="Pfam" id="PF04082"/>
    </source>
</evidence>
<dbReference type="CDD" id="cd12148">
    <property type="entry name" value="fungal_TF_MHR"/>
    <property type="match status" value="1"/>
</dbReference>
<keyword evidence="4" id="KW-0804">Transcription</keyword>
<dbReference type="GO" id="GO:0005634">
    <property type="term" value="C:nucleus"/>
    <property type="evidence" value="ECO:0007669"/>
    <property type="project" value="UniProtKB-SubCell"/>
</dbReference>
<evidence type="ECO:0000256" key="5">
    <source>
        <dbReference type="ARBA" id="ARBA00023242"/>
    </source>
</evidence>
<comment type="caution">
    <text evidence="7">The sequence shown here is derived from an EMBL/GenBank/DDBJ whole genome shotgun (WGS) entry which is preliminary data.</text>
</comment>
<dbReference type="AlphaFoldDB" id="A0AAJ0DIF3"/>
<dbReference type="PANTHER" id="PTHR47338">
    <property type="entry name" value="ZN(II)2CYS6 TRANSCRIPTION FACTOR (EUROFUNG)-RELATED"/>
    <property type="match status" value="1"/>
</dbReference>
<dbReference type="Pfam" id="PF04082">
    <property type="entry name" value="Fungal_trans"/>
    <property type="match status" value="1"/>
</dbReference>
<dbReference type="GO" id="GO:0000981">
    <property type="term" value="F:DNA-binding transcription factor activity, RNA polymerase II-specific"/>
    <property type="evidence" value="ECO:0007669"/>
    <property type="project" value="InterPro"/>
</dbReference>
<keyword evidence="8" id="KW-1185">Reference proteome</keyword>
<proteinExistence type="predicted"/>
<dbReference type="GO" id="GO:0008270">
    <property type="term" value="F:zinc ion binding"/>
    <property type="evidence" value="ECO:0007669"/>
    <property type="project" value="InterPro"/>
</dbReference>
<dbReference type="PANTHER" id="PTHR47338:SF20">
    <property type="entry name" value="ZN(II)2CYS6 TRANSCRIPTION FACTOR (EUROFUNG)"/>
    <property type="match status" value="1"/>
</dbReference>
<evidence type="ECO:0000256" key="2">
    <source>
        <dbReference type="ARBA" id="ARBA00022723"/>
    </source>
</evidence>
<keyword evidence="3" id="KW-0805">Transcription regulation</keyword>
<evidence type="ECO:0000256" key="3">
    <source>
        <dbReference type="ARBA" id="ARBA00023015"/>
    </source>
</evidence>
<reference evidence="7" key="1">
    <citation type="submission" date="2023-04" db="EMBL/GenBank/DDBJ databases">
        <title>Black Yeasts Isolated from many extreme environments.</title>
        <authorList>
            <person name="Coleine C."/>
            <person name="Stajich J.E."/>
            <person name="Selbmann L."/>
        </authorList>
    </citation>
    <scope>NUCLEOTIDE SEQUENCE</scope>
    <source>
        <strain evidence="7">CCFEE 5312</strain>
    </source>
</reference>
<dbReference type="Proteomes" id="UP001271007">
    <property type="component" value="Unassembled WGS sequence"/>
</dbReference>
<dbReference type="InterPro" id="IPR050815">
    <property type="entry name" value="TF_fung"/>
</dbReference>